<keyword evidence="2" id="KW-1185">Reference proteome</keyword>
<sequence>MTGEGDISVREWICWDGESPEEPTSTLVLTTPSATFLDIRLLLRVPIGLDWGFSGSSESLPPTPSEPEVPRKMWNHVIDSRCAWGVTPQSDEGTMYPVPGRPEACLEKGAMEKVPGSGVSVGYEEMWVSVDPRPVGNERDRHGMVLSLSSPEEKTRGIVIRVAQFCQGMIMIDDEISLERWEYHVADGGWQRVAKLGERFLPCQWTFEGGKAENVEAGKSVKDDDGKVEWKVDEKFSW</sequence>
<dbReference type="Gene3D" id="2.40.128.320">
    <property type="entry name" value="Protein HRI1, N-terminal domain"/>
    <property type="match status" value="1"/>
</dbReference>
<dbReference type="OrthoDB" id="4045395at2759"/>
<dbReference type="CDD" id="cd11693">
    <property type="entry name" value="HRI1_C_like"/>
    <property type="match status" value="1"/>
</dbReference>
<proteinExistence type="predicted"/>
<protein>
    <recommendedName>
        <fullName evidence="3">Protein HRI1</fullName>
    </recommendedName>
</protein>
<dbReference type="InterPro" id="IPR031818">
    <property type="entry name" value="Hri1"/>
</dbReference>
<organism evidence="1 2">
    <name type="scientific">Exidia glandulosa HHB12029</name>
    <dbReference type="NCBI Taxonomy" id="1314781"/>
    <lineage>
        <taxon>Eukaryota</taxon>
        <taxon>Fungi</taxon>
        <taxon>Dikarya</taxon>
        <taxon>Basidiomycota</taxon>
        <taxon>Agaricomycotina</taxon>
        <taxon>Agaricomycetes</taxon>
        <taxon>Auriculariales</taxon>
        <taxon>Exidiaceae</taxon>
        <taxon>Exidia</taxon>
    </lineage>
</organism>
<dbReference type="AlphaFoldDB" id="A0A165QG36"/>
<dbReference type="STRING" id="1314781.A0A165QG36"/>
<evidence type="ECO:0008006" key="3">
    <source>
        <dbReference type="Google" id="ProtNLM"/>
    </source>
</evidence>
<dbReference type="InParanoid" id="A0A165QG36"/>
<evidence type="ECO:0000313" key="1">
    <source>
        <dbReference type="EMBL" id="KZW03561.1"/>
    </source>
</evidence>
<accession>A0A165QG36</accession>
<gene>
    <name evidence="1" type="ORF">EXIGLDRAFT_743966</name>
</gene>
<dbReference type="Proteomes" id="UP000077266">
    <property type="component" value="Unassembled WGS sequence"/>
</dbReference>
<dbReference type="InterPro" id="IPR043047">
    <property type="entry name" value="Hri1_N_sf"/>
</dbReference>
<name>A0A165QG36_EXIGL</name>
<evidence type="ECO:0000313" key="2">
    <source>
        <dbReference type="Proteomes" id="UP000077266"/>
    </source>
</evidence>
<dbReference type="EMBL" id="KV425883">
    <property type="protein sequence ID" value="KZW03561.1"/>
    <property type="molecule type" value="Genomic_DNA"/>
</dbReference>
<dbReference type="Pfam" id="PF16815">
    <property type="entry name" value="HRI1"/>
    <property type="match status" value="1"/>
</dbReference>
<reference evidence="1 2" key="1">
    <citation type="journal article" date="2016" name="Mol. Biol. Evol.">
        <title>Comparative Genomics of Early-Diverging Mushroom-Forming Fungi Provides Insights into the Origins of Lignocellulose Decay Capabilities.</title>
        <authorList>
            <person name="Nagy L.G."/>
            <person name="Riley R."/>
            <person name="Tritt A."/>
            <person name="Adam C."/>
            <person name="Daum C."/>
            <person name="Floudas D."/>
            <person name="Sun H."/>
            <person name="Yadav J.S."/>
            <person name="Pangilinan J."/>
            <person name="Larsson K.H."/>
            <person name="Matsuura K."/>
            <person name="Barry K."/>
            <person name="Labutti K."/>
            <person name="Kuo R."/>
            <person name="Ohm R.A."/>
            <person name="Bhattacharya S.S."/>
            <person name="Shirouzu T."/>
            <person name="Yoshinaga Y."/>
            <person name="Martin F.M."/>
            <person name="Grigoriev I.V."/>
            <person name="Hibbett D.S."/>
        </authorList>
    </citation>
    <scope>NUCLEOTIDE SEQUENCE [LARGE SCALE GENOMIC DNA]</scope>
    <source>
        <strain evidence="1 2">HHB12029</strain>
    </source>
</reference>